<dbReference type="SUPFAM" id="SSF103084">
    <property type="entry name" value="Holliday junction resolvase RusA"/>
    <property type="match status" value="1"/>
</dbReference>
<dbReference type="GO" id="GO:0000287">
    <property type="term" value="F:magnesium ion binding"/>
    <property type="evidence" value="ECO:0007669"/>
    <property type="project" value="InterPro"/>
</dbReference>
<accession>A0A2N3QVL8</accession>
<name>A0A2N3QVL8_9BIFI</name>
<organism evidence="1 2">
    <name type="scientific">Bifidobacterium pseudolongum subsp. globosum</name>
    <dbReference type="NCBI Taxonomy" id="1690"/>
    <lineage>
        <taxon>Bacteria</taxon>
        <taxon>Bacillati</taxon>
        <taxon>Actinomycetota</taxon>
        <taxon>Actinomycetes</taxon>
        <taxon>Bifidobacteriales</taxon>
        <taxon>Bifidobacteriaceae</taxon>
        <taxon>Bifidobacterium</taxon>
    </lineage>
</organism>
<dbReference type="GO" id="GO:0006281">
    <property type="term" value="P:DNA repair"/>
    <property type="evidence" value="ECO:0007669"/>
    <property type="project" value="InterPro"/>
</dbReference>
<sequence length="154" mass="17494">MSGYTLDTHADPAFCRAMGEICLPTLYIPDNEWESLNSRGLPQTKARRTKAIKNRTMTWARDHKHAHATDYRHIRTSPQVRVIVIAHMRSARYDLDNLTAAAKPVIDALRATGYLADDNCRIITAYDLRPGQPCTRPGWHGIEIHIQPLGQEHQ</sequence>
<evidence type="ECO:0000313" key="1">
    <source>
        <dbReference type="EMBL" id="PKU96191.1"/>
    </source>
</evidence>
<dbReference type="InterPro" id="IPR036614">
    <property type="entry name" value="RusA-like_sf"/>
</dbReference>
<evidence type="ECO:0000313" key="2">
    <source>
        <dbReference type="Proteomes" id="UP000233722"/>
    </source>
</evidence>
<proteinExistence type="predicted"/>
<dbReference type="Proteomes" id="UP000233722">
    <property type="component" value="Unassembled WGS sequence"/>
</dbReference>
<comment type="caution">
    <text evidence="1">The sequence shown here is derived from an EMBL/GenBank/DDBJ whole genome shotgun (WGS) entry which is preliminary data.</text>
</comment>
<dbReference type="RefSeq" id="WP_101430620.1">
    <property type="nucleotide sequence ID" value="NZ_PCHA01000014.1"/>
</dbReference>
<gene>
    <name evidence="1" type="ORF">CQR45_0313</name>
</gene>
<dbReference type="EMBL" id="PCHA01000014">
    <property type="protein sequence ID" value="PKU96191.1"/>
    <property type="molecule type" value="Genomic_DNA"/>
</dbReference>
<reference evidence="1 2" key="1">
    <citation type="submission" date="2017-10" db="EMBL/GenBank/DDBJ databases">
        <title>Bifidobacterium genomics.</title>
        <authorList>
            <person name="Lugli G.A."/>
            <person name="Milani C."/>
            <person name="Mancabelli L."/>
        </authorList>
    </citation>
    <scope>NUCLEOTIDE SEQUENCE [LARGE SCALE GENOMIC DNA]</scope>
    <source>
        <strain evidence="1 2">1747B</strain>
    </source>
</reference>
<protein>
    <submittedName>
        <fullName evidence="1">Uncharacterized protein</fullName>
    </submittedName>
</protein>
<dbReference type="GO" id="GO:0006310">
    <property type="term" value="P:DNA recombination"/>
    <property type="evidence" value="ECO:0007669"/>
    <property type="project" value="InterPro"/>
</dbReference>
<dbReference type="AlphaFoldDB" id="A0A2N3QVL8"/>
<dbReference type="Gene3D" id="3.30.1330.70">
    <property type="entry name" value="Holliday junction resolvase RusA"/>
    <property type="match status" value="1"/>
</dbReference>